<dbReference type="AlphaFoldDB" id="A0A485KMD5"/>
<dbReference type="OrthoDB" id="420380at2759"/>
<evidence type="ECO:0000256" key="1">
    <source>
        <dbReference type="ARBA" id="ARBA00022723"/>
    </source>
</evidence>
<gene>
    <name evidence="4" type="primary">Aste57867_9105</name>
    <name evidence="3" type="ORF">As57867_009069</name>
    <name evidence="4" type="ORF">ASTE57867_9105</name>
</gene>
<protein>
    <submittedName>
        <fullName evidence="4">Aste57867_9105 protein</fullName>
    </submittedName>
</protein>
<evidence type="ECO:0000313" key="4">
    <source>
        <dbReference type="EMBL" id="VFT85989.1"/>
    </source>
</evidence>
<organism evidence="4 5">
    <name type="scientific">Aphanomyces stellatus</name>
    <dbReference type="NCBI Taxonomy" id="120398"/>
    <lineage>
        <taxon>Eukaryota</taxon>
        <taxon>Sar</taxon>
        <taxon>Stramenopiles</taxon>
        <taxon>Oomycota</taxon>
        <taxon>Saprolegniomycetes</taxon>
        <taxon>Saprolegniales</taxon>
        <taxon>Verrucalvaceae</taxon>
        <taxon>Aphanomyces</taxon>
    </lineage>
</organism>
<sequence length="103" mass="11582">MTCQRTCNTPNRIGSSRSFYLNDVTEGGETVFPMSPERPVETIDHDGMDECSDELIVSPQKLHALLFYSMDGDNQLDTMSLHGDGVNLFTWNFDADEWSDAVD</sequence>
<dbReference type="GO" id="GO:0004656">
    <property type="term" value="F:procollagen-proline 4-dioxygenase activity"/>
    <property type="evidence" value="ECO:0007669"/>
    <property type="project" value="TreeGrafter"/>
</dbReference>
<dbReference type="InterPro" id="IPR045054">
    <property type="entry name" value="P4HA-like"/>
</dbReference>
<proteinExistence type="predicted"/>
<dbReference type="GO" id="GO:0005783">
    <property type="term" value="C:endoplasmic reticulum"/>
    <property type="evidence" value="ECO:0007669"/>
    <property type="project" value="TreeGrafter"/>
</dbReference>
<dbReference type="EMBL" id="CAADRA010005148">
    <property type="protein sequence ID" value="VFT85989.1"/>
    <property type="molecule type" value="Genomic_DNA"/>
</dbReference>
<accession>A0A485KMD5</accession>
<keyword evidence="2" id="KW-0408">Iron</keyword>
<dbReference type="PANTHER" id="PTHR10869:SF246">
    <property type="entry name" value="TRANSMEMBRANE PROLYL 4-HYDROXYLASE"/>
    <property type="match status" value="1"/>
</dbReference>
<dbReference type="GO" id="GO:0046872">
    <property type="term" value="F:metal ion binding"/>
    <property type="evidence" value="ECO:0007669"/>
    <property type="project" value="UniProtKB-KW"/>
</dbReference>
<evidence type="ECO:0000313" key="5">
    <source>
        <dbReference type="Proteomes" id="UP000332933"/>
    </source>
</evidence>
<dbReference type="EMBL" id="VJMH01005127">
    <property type="protein sequence ID" value="KAF0700355.1"/>
    <property type="molecule type" value="Genomic_DNA"/>
</dbReference>
<name>A0A485KMD5_9STRA</name>
<keyword evidence="1" id="KW-0479">Metal-binding</keyword>
<keyword evidence="5" id="KW-1185">Reference proteome</keyword>
<evidence type="ECO:0000313" key="3">
    <source>
        <dbReference type="EMBL" id="KAF0700355.1"/>
    </source>
</evidence>
<dbReference type="PANTHER" id="PTHR10869">
    <property type="entry name" value="PROLYL 4-HYDROXYLASE ALPHA SUBUNIT"/>
    <property type="match status" value="1"/>
</dbReference>
<evidence type="ECO:0000256" key="2">
    <source>
        <dbReference type="ARBA" id="ARBA00023004"/>
    </source>
</evidence>
<reference evidence="3" key="2">
    <citation type="submission" date="2019-06" db="EMBL/GenBank/DDBJ databases">
        <title>Genomics analysis of Aphanomyces spp. identifies a new class of oomycete effector associated with host adaptation.</title>
        <authorList>
            <person name="Gaulin E."/>
        </authorList>
    </citation>
    <scope>NUCLEOTIDE SEQUENCE</scope>
    <source>
        <strain evidence="3">CBS 578.67</strain>
    </source>
</reference>
<dbReference type="Proteomes" id="UP000332933">
    <property type="component" value="Unassembled WGS sequence"/>
</dbReference>
<dbReference type="Gene3D" id="2.60.120.620">
    <property type="entry name" value="q2cbj1_9rhob like domain"/>
    <property type="match status" value="1"/>
</dbReference>
<reference evidence="4 5" key="1">
    <citation type="submission" date="2019-03" db="EMBL/GenBank/DDBJ databases">
        <authorList>
            <person name="Gaulin E."/>
            <person name="Dumas B."/>
        </authorList>
    </citation>
    <scope>NUCLEOTIDE SEQUENCE [LARGE SCALE GENOMIC DNA]</scope>
    <source>
        <strain evidence="4">CBS 568.67</strain>
    </source>
</reference>